<keyword evidence="1" id="KW-0378">Hydrolase</keyword>
<keyword evidence="2" id="KW-1185">Reference proteome</keyword>
<dbReference type="InterPro" id="IPR029058">
    <property type="entry name" value="AB_hydrolase_fold"/>
</dbReference>
<dbReference type="GO" id="GO:0016787">
    <property type="term" value="F:hydrolase activity"/>
    <property type="evidence" value="ECO:0007669"/>
    <property type="project" value="UniProtKB-KW"/>
</dbReference>
<dbReference type="InterPro" id="IPR010662">
    <property type="entry name" value="RBBP9/YdeN"/>
</dbReference>
<gene>
    <name evidence="1" type="ORF">ACFVZC_07605</name>
</gene>
<proteinExistence type="predicted"/>
<dbReference type="Pfam" id="PF06821">
    <property type="entry name" value="Ser_hydrolase"/>
    <property type="match status" value="1"/>
</dbReference>
<sequence>MTLNTTRQRATIIHGYAATPEDHWFGWLAAQLDARGIPTTVPALPDSEAPDPDRWLAAVATSVGTPDEGSTLVAHSLGCITALRHLCSLAGPWRLGALVLVSGFVDPLPTLPTLDSHIGKPLDLAGIRNHVDRLTLIRSDADPYVPPSHTDRLADLLGASTQVIPGAGHFLASDGVTSLPAALAAIASSRRTGGEAGGELTRTR</sequence>
<dbReference type="SUPFAM" id="SSF53474">
    <property type="entry name" value="alpha/beta-Hydrolases"/>
    <property type="match status" value="1"/>
</dbReference>
<dbReference type="Gene3D" id="3.40.50.1820">
    <property type="entry name" value="alpha/beta hydrolase"/>
    <property type="match status" value="1"/>
</dbReference>
<dbReference type="Proteomes" id="UP001601627">
    <property type="component" value="Unassembled WGS sequence"/>
</dbReference>
<accession>A0ABW6Q2F8</accession>
<evidence type="ECO:0000313" key="2">
    <source>
        <dbReference type="Proteomes" id="UP001601627"/>
    </source>
</evidence>
<comment type="caution">
    <text evidence="1">The sequence shown here is derived from an EMBL/GenBank/DDBJ whole genome shotgun (WGS) entry which is preliminary data.</text>
</comment>
<dbReference type="PANTHER" id="PTHR15394:SF3">
    <property type="entry name" value="SERINE HYDROLASE RBBP9"/>
    <property type="match status" value="1"/>
</dbReference>
<protein>
    <submittedName>
        <fullName evidence="1">RBBP9/YdeN family alpha/beta hydrolase</fullName>
    </submittedName>
</protein>
<reference evidence="1 2" key="1">
    <citation type="submission" date="2024-09" db="EMBL/GenBank/DDBJ databases">
        <title>The Natural Products Discovery Center: Release of the First 8490 Sequenced Strains for Exploring Actinobacteria Biosynthetic Diversity.</title>
        <authorList>
            <person name="Kalkreuter E."/>
            <person name="Kautsar S.A."/>
            <person name="Yang D."/>
            <person name="Bader C.D."/>
            <person name="Teijaro C.N."/>
            <person name="Fluegel L."/>
            <person name="Davis C.M."/>
            <person name="Simpson J.R."/>
            <person name="Lauterbach L."/>
            <person name="Steele A.D."/>
            <person name="Gui C."/>
            <person name="Meng S."/>
            <person name="Li G."/>
            <person name="Viehrig K."/>
            <person name="Ye F."/>
            <person name="Su P."/>
            <person name="Kiefer A.F."/>
            <person name="Nichols A."/>
            <person name="Cepeda A.J."/>
            <person name="Yan W."/>
            <person name="Fan B."/>
            <person name="Jiang Y."/>
            <person name="Adhikari A."/>
            <person name="Zheng C.-J."/>
            <person name="Schuster L."/>
            <person name="Cowan T.M."/>
            <person name="Smanski M.J."/>
            <person name="Chevrette M.G."/>
            <person name="De Carvalho L.P.S."/>
            <person name="Shen B."/>
        </authorList>
    </citation>
    <scope>NUCLEOTIDE SEQUENCE [LARGE SCALE GENOMIC DNA]</scope>
    <source>
        <strain evidence="1 2">NPDC058328</strain>
    </source>
</reference>
<dbReference type="PANTHER" id="PTHR15394">
    <property type="entry name" value="SERINE HYDROLASE RBBP9"/>
    <property type="match status" value="1"/>
</dbReference>
<name>A0ABW6Q2F8_9ACTN</name>
<dbReference type="EMBL" id="JBHVZQ010000004">
    <property type="protein sequence ID" value="MFF1273261.1"/>
    <property type="molecule type" value="Genomic_DNA"/>
</dbReference>
<dbReference type="RefSeq" id="WP_388233789.1">
    <property type="nucleotide sequence ID" value="NZ_JBHVZQ010000004.1"/>
</dbReference>
<organism evidence="1 2">
    <name type="scientific">Streptomyces marokkonensis</name>
    <dbReference type="NCBI Taxonomy" id="324855"/>
    <lineage>
        <taxon>Bacteria</taxon>
        <taxon>Bacillati</taxon>
        <taxon>Actinomycetota</taxon>
        <taxon>Actinomycetes</taxon>
        <taxon>Kitasatosporales</taxon>
        <taxon>Streptomycetaceae</taxon>
        <taxon>Streptomyces</taxon>
    </lineage>
</organism>
<evidence type="ECO:0000313" key="1">
    <source>
        <dbReference type="EMBL" id="MFF1273261.1"/>
    </source>
</evidence>